<dbReference type="KEGG" id="acad:UA74_14195"/>
<dbReference type="GO" id="GO:0016998">
    <property type="term" value="P:cell wall macromolecule catabolic process"/>
    <property type="evidence" value="ECO:0007669"/>
    <property type="project" value="InterPro"/>
</dbReference>
<evidence type="ECO:0000313" key="5">
    <source>
        <dbReference type="Proteomes" id="UP000185511"/>
    </source>
</evidence>
<gene>
    <name evidence="4" type="ORF">UA74_14195</name>
</gene>
<dbReference type="Proteomes" id="UP000185511">
    <property type="component" value="Chromosome"/>
</dbReference>
<reference evidence="5" key="1">
    <citation type="submission" date="2016-06" db="EMBL/GenBank/DDBJ databases">
        <title>Complete genome sequence of Actinoalloteichus fjordicus DSM 46855 (=ADI127-17), type strain of the new species Actinoalloteichus fjordicus.</title>
        <authorList>
            <person name="Ruckert C."/>
            <person name="Nouioui I."/>
            <person name="Willmese J."/>
            <person name="van Wezel G."/>
            <person name="Klenk H.-P."/>
            <person name="Kalinowski J."/>
            <person name="Zotchev S.B."/>
        </authorList>
    </citation>
    <scope>NUCLEOTIDE SEQUENCE [LARGE SCALE GENOMIC DNA]</scope>
    <source>
        <strain evidence="5">ADI127-7</strain>
    </source>
</reference>
<dbReference type="Gene3D" id="3.20.20.80">
    <property type="entry name" value="Glycosidases"/>
    <property type="match status" value="1"/>
</dbReference>
<comment type="similarity">
    <text evidence="1">Belongs to the glycosyl hydrolase 25 family.</text>
</comment>
<evidence type="ECO:0000256" key="1">
    <source>
        <dbReference type="ARBA" id="ARBA00010646"/>
    </source>
</evidence>
<dbReference type="InterPro" id="IPR002053">
    <property type="entry name" value="Glyco_hydro_25"/>
</dbReference>
<sequence length="204" mass="22079">MADHGIDISHWNAVDDWNAVHGDGIVFCSHKVTEATGHVDSQAAKNIPGARDAGIATGGYHFARPGEVAGQVAHFVHHLQENGLLESGSLLPMLDMEAAELRDDADAVTRDFIAEFRKATDVRPILVYSSLDWYQNVLRPDDWADEDVFLWLARFNGDPGNPGWSHPRLALHQHTDRGSVAGIPGGVDRNVTLGGFGVGDLTLG</sequence>
<name>A0AAC9LDW1_9PSEU</name>
<proteinExistence type="inferred from homology"/>
<evidence type="ECO:0000256" key="2">
    <source>
        <dbReference type="ARBA" id="ARBA00022801"/>
    </source>
</evidence>
<dbReference type="Pfam" id="PF01183">
    <property type="entry name" value="Glyco_hydro_25"/>
    <property type="match status" value="1"/>
</dbReference>
<organism evidence="4 5">
    <name type="scientific">Actinoalloteichus fjordicus</name>
    <dbReference type="NCBI Taxonomy" id="1612552"/>
    <lineage>
        <taxon>Bacteria</taxon>
        <taxon>Bacillati</taxon>
        <taxon>Actinomycetota</taxon>
        <taxon>Actinomycetes</taxon>
        <taxon>Pseudonocardiales</taxon>
        <taxon>Pseudonocardiaceae</taxon>
        <taxon>Actinoalloteichus</taxon>
    </lineage>
</organism>
<dbReference type="AlphaFoldDB" id="A0AAC9LDW1"/>
<dbReference type="InterPro" id="IPR017853">
    <property type="entry name" value="GH"/>
</dbReference>
<keyword evidence="3" id="KW-0326">Glycosidase</keyword>
<dbReference type="CDD" id="cd00599">
    <property type="entry name" value="GH25_muramidase"/>
    <property type="match status" value="1"/>
</dbReference>
<accession>A0AAC9LDW1</accession>
<dbReference type="PROSITE" id="PS51904">
    <property type="entry name" value="GLYCOSYL_HYDROL_F25_2"/>
    <property type="match status" value="1"/>
</dbReference>
<dbReference type="EMBL" id="CP016076">
    <property type="protein sequence ID" value="APU14897.1"/>
    <property type="molecule type" value="Genomic_DNA"/>
</dbReference>
<dbReference type="SUPFAM" id="SSF51445">
    <property type="entry name" value="(Trans)glycosidases"/>
    <property type="match status" value="1"/>
</dbReference>
<dbReference type="PANTHER" id="PTHR34135">
    <property type="entry name" value="LYSOZYME"/>
    <property type="match status" value="1"/>
</dbReference>
<dbReference type="InterPro" id="IPR018077">
    <property type="entry name" value="Glyco_hydro_fam25_subgr"/>
</dbReference>
<keyword evidence="5" id="KW-1185">Reference proteome</keyword>
<dbReference type="GO" id="GO:0009253">
    <property type="term" value="P:peptidoglycan catabolic process"/>
    <property type="evidence" value="ECO:0007669"/>
    <property type="project" value="InterPro"/>
</dbReference>
<evidence type="ECO:0000313" key="4">
    <source>
        <dbReference type="EMBL" id="APU14897.1"/>
    </source>
</evidence>
<dbReference type="SMART" id="SM00641">
    <property type="entry name" value="Glyco_25"/>
    <property type="match status" value="1"/>
</dbReference>
<dbReference type="RefSeq" id="WP_075740672.1">
    <property type="nucleotide sequence ID" value="NZ_CP016076.1"/>
</dbReference>
<dbReference type="GO" id="GO:0016052">
    <property type="term" value="P:carbohydrate catabolic process"/>
    <property type="evidence" value="ECO:0007669"/>
    <property type="project" value="TreeGrafter"/>
</dbReference>
<dbReference type="GO" id="GO:0003796">
    <property type="term" value="F:lysozyme activity"/>
    <property type="evidence" value="ECO:0007669"/>
    <property type="project" value="InterPro"/>
</dbReference>
<dbReference type="PANTHER" id="PTHR34135:SF2">
    <property type="entry name" value="LYSOZYME"/>
    <property type="match status" value="1"/>
</dbReference>
<protein>
    <submittedName>
        <fullName evidence="4">Lysozyme M1 (1,4-beta-N-acetylmuramidase)</fullName>
    </submittedName>
</protein>
<evidence type="ECO:0000256" key="3">
    <source>
        <dbReference type="ARBA" id="ARBA00023295"/>
    </source>
</evidence>
<keyword evidence="2" id="KW-0378">Hydrolase</keyword>